<dbReference type="SUPFAM" id="SSF52540">
    <property type="entry name" value="P-loop containing nucleoside triphosphate hydrolases"/>
    <property type="match status" value="1"/>
</dbReference>
<dbReference type="PANTHER" id="PTHR30486:SF6">
    <property type="entry name" value="TYPE IV PILUS RETRACTATION ATPASE PILT"/>
    <property type="match status" value="1"/>
</dbReference>
<feature type="domain" description="Bacterial type II secretion system protein E" evidence="3">
    <location>
        <begin position="184"/>
        <end position="355"/>
    </location>
</feature>
<dbReference type="Proteomes" id="UP001589608">
    <property type="component" value="Unassembled WGS sequence"/>
</dbReference>
<reference evidence="4 5" key="1">
    <citation type="submission" date="2024-09" db="EMBL/GenBank/DDBJ databases">
        <authorList>
            <person name="Sun Q."/>
            <person name="Mori K."/>
        </authorList>
    </citation>
    <scope>NUCLEOTIDE SEQUENCE [LARGE SCALE GENOMIC DNA]</scope>
    <source>
        <strain evidence="4 5">JCM 3307</strain>
    </source>
</reference>
<name>A0ABV5M2I1_9ACTN</name>
<proteinExistence type="inferred from homology"/>
<evidence type="ECO:0000313" key="5">
    <source>
        <dbReference type="Proteomes" id="UP001589608"/>
    </source>
</evidence>
<dbReference type="Pfam" id="PF00437">
    <property type="entry name" value="T2SSE"/>
    <property type="match status" value="1"/>
</dbReference>
<dbReference type="CDD" id="cd01130">
    <property type="entry name" value="VirB11-like_ATPase"/>
    <property type="match status" value="1"/>
</dbReference>
<evidence type="ECO:0000256" key="1">
    <source>
        <dbReference type="ARBA" id="ARBA00006611"/>
    </source>
</evidence>
<dbReference type="PANTHER" id="PTHR30486">
    <property type="entry name" value="TWITCHING MOTILITY PROTEIN PILT"/>
    <property type="match status" value="1"/>
</dbReference>
<keyword evidence="5" id="KW-1185">Reference proteome</keyword>
<sequence length="442" mass="47254">MTAPTIAAGNGAAHADGWQAGTPHHQLIDQLRQQVAAQLAATGARLSGAEREQRVDELIAAALNEHARTQLADGRMPLDPPVEAQIAQAVRDALTGLGGLEPLLADPSITNIFINGPVVWCRHSDGTKSQMPAITSTADELVALVRDIAARAGADERRFDRGVPRVSVRLPDGSRLFATLLGRHPSVSIRRHTLLNVTLDDLARRHGAMDLGMRDLLTAMVLARKNVIICGGTDSGKTTFLRAMAKAIPEYERLITIEDTDELALDLDPSHPDCVALQAREPNIEGVGGVDQAELVRQALRMSPDRLVVGEARGGEVVALLNAMSQGNDGSLATIHTSSSRQAFSRLMTYAAQSAERLPFESSAPLVAGAVHFVVHLTWSVDGQRVVSSIREVLHSEGVEVISNEVFKPGPDRRAVPAAPLRTDTLDELVAAGFNPDAIPGW</sequence>
<protein>
    <submittedName>
        <fullName evidence="4">CpaF family protein</fullName>
    </submittedName>
</protein>
<comment type="similarity">
    <text evidence="1">Belongs to the GSP E family.</text>
</comment>
<dbReference type="Gene3D" id="3.40.50.300">
    <property type="entry name" value="P-loop containing nucleotide triphosphate hydrolases"/>
    <property type="match status" value="1"/>
</dbReference>
<feature type="region of interest" description="Disordered" evidence="2">
    <location>
        <begin position="1"/>
        <end position="20"/>
    </location>
</feature>
<evidence type="ECO:0000256" key="2">
    <source>
        <dbReference type="SAM" id="MobiDB-lite"/>
    </source>
</evidence>
<dbReference type="Gene3D" id="3.30.450.380">
    <property type="match status" value="1"/>
</dbReference>
<accession>A0ABV5M2I1</accession>
<gene>
    <name evidence="4" type="ORF">ACFFTR_08085</name>
</gene>
<evidence type="ECO:0000259" key="3">
    <source>
        <dbReference type="Pfam" id="PF00437"/>
    </source>
</evidence>
<dbReference type="InterPro" id="IPR001482">
    <property type="entry name" value="T2SS/T4SS_dom"/>
</dbReference>
<dbReference type="EMBL" id="JBHMCA010000019">
    <property type="protein sequence ID" value="MFB9443039.1"/>
    <property type="molecule type" value="Genomic_DNA"/>
</dbReference>
<evidence type="ECO:0000313" key="4">
    <source>
        <dbReference type="EMBL" id="MFB9443039.1"/>
    </source>
</evidence>
<dbReference type="InterPro" id="IPR027417">
    <property type="entry name" value="P-loop_NTPase"/>
</dbReference>
<dbReference type="RefSeq" id="WP_223099513.1">
    <property type="nucleotide sequence ID" value="NZ_CP061913.1"/>
</dbReference>
<comment type="caution">
    <text evidence="4">The sequence shown here is derived from an EMBL/GenBank/DDBJ whole genome shotgun (WGS) entry which is preliminary data.</text>
</comment>
<organism evidence="4 5">
    <name type="scientific">Dactylosporangium vinaceum</name>
    <dbReference type="NCBI Taxonomy" id="53362"/>
    <lineage>
        <taxon>Bacteria</taxon>
        <taxon>Bacillati</taxon>
        <taxon>Actinomycetota</taxon>
        <taxon>Actinomycetes</taxon>
        <taxon>Micromonosporales</taxon>
        <taxon>Micromonosporaceae</taxon>
        <taxon>Dactylosporangium</taxon>
    </lineage>
</organism>
<dbReference type="InterPro" id="IPR050921">
    <property type="entry name" value="T4SS_GSP_E_ATPase"/>
</dbReference>